<feature type="compositionally biased region" description="Basic and acidic residues" evidence="2">
    <location>
        <begin position="366"/>
        <end position="375"/>
    </location>
</feature>
<evidence type="ECO:0000256" key="1">
    <source>
        <dbReference type="ARBA" id="ARBA00010984"/>
    </source>
</evidence>
<sequence>MRVTMVIICSKTLEKKKAVDDVTPWESDSELQRPQTMSKGTTLFSCGTVEADRWRGLGRSCVAQRDPTAGPTLESLWDVLPERGGVWGAREAGAASAITSLIRDLSLSEGSKAGPPRPRCPRPGPPSASAARCPSPTGSEEEGEGEGGRRSPWRPAGSRVWACVEKRRCHSGAVCRGAGAGAGGGATGVAGGSPSSPSYPAMQRSSSFSLPARSNGPPPPPALELPRFPSAGPDAPQPHPRPLLSPCPSPCPRSTSPPPAARRTPPPSWAAGRVRGLARSQSQPCALNDKKIGMKRRRPEDVLENRPSLDLAKMTQKLRNFQSLSCPGFTGAGSCQSSHAPPTYGSDGQCEPDHVWPCDLGAGLEPRSEESREDSAYEELDSEDFEAGPANGEEDEEEEEEEEGGAPWGKKDVYQLGGELDIEQIERN</sequence>
<organism evidence="3 4">
    <name type="scientific">Aldrovandia affinis</name>
    <dbReference type="NCBI Taxonomy" id="143900"/>
    <lineage>
        <taxon>Eukaryota</taxon>
        <taxon>Metazoa</taxon>
        <taxon>Chordata</taxon>
        <taxon>Craniata</taxon>
        <taxon>Vertebrata</taxon>
        <taxon>Euteleostomi</taxon>
        <taxon>Actinopterygii</taxon>
        <taxon>Neopterygii</taxon>
        <taxon>Teleostei</taxon>
        <taxon>Notacanthiformes</taxon>
        <taxon>Halosauridae</taxon>
        <taxon>Aldrovandia</taxon>
    </lineage>
</organism>
<name>A0AAD7RWR3_9TELE</name>
<feature type="compositionally biased region" description="Basic and acidic residues" evidence="2">
    <location>
        <begin position="288"/>
        <end position="304"/>
    </location>
</feature>
<proteinExistence type="inferred from homology"/>
<feature type="compositionally biased region" description="Low complexity" evidence="2">
    <location>
        <begin position="127"/>
        <end position="138"/>
    </location>
</feature>
<dbReference type="AlphaFoldDB" id="A0AAD7RWR3"/>
<feature type="region of interest" description="Disordered" evidence="2">
    <location>
        <begin position="174"/>
        <end position="308"/>
    </location>
</feature>
<dbReference type="GO" id="GO:0090263">
    <property type="term" value="P:positive regulation of canonical Wnt signaling pathway"/>
    <property type="evidence" value="ECO:0007669"/>
    <property type="project" value="TreeGrafter"/>
</dbReference>
<dbReference type="EMBL" id="JAINUG010000153">
    <property type="protein sequence ID" value="KAJ8391816.1"/>
    <property type="molecule type" value="Genomic_DNA"/>
</dbReference>
<dbReference type="PANTHER" id="PTHR28567:SF1">
    <property type="entry name" value="PROTEIN FAM53B"/>
    <property type="match status" value="1"/>
</dbReference>
<evidence type="ECO:0000313" key="4">
    <source>
        <dbReference type="Proteomes" id="UP001221898"/>
    </source>
</evidence>
<feature type="compositionally biased region" description="Gly residues" evidence="2">
    <location>
        <begin position="178"/>
        <end position="191"/>
    </location>
</feature>
<reference evidence="3" key="1">
    <citation type="journal article" date="2023" name="Science">
        <title>Genome structures resolve the early diversification of teleost fishes.</title>
        <authorList>
            <person name="Parey E."/>
            <person name="Louis A."/>
            <person name="Montfort J."/>
            <person name="Bouchez O."/>
            <person name="Roques C."/>
            <person name="Iampietro C."/>
            <person name="Lluch J."/>
            <person name="Castinel A."/>
            <person name="Donnadieu C."/>
            <person name="Desvignes T."/>
            <person name="Floi Bucao C."/>
            <person name="Jouanno E."/>
            <person name="Wen M."/>
            <person name="Mejri S."/>
            <person name="Dirks R."/>
            <person name="Jansen H."/>
            <person name="Henkel C."/>
            <person name="Chen W.J."/>
            <person name="Zahm M."/>
            <person name="Cabau C."/>
            <person name="Klopp C."/>
            <person name="Thompson A.W."/>
            <person name="Robinson-Rechavi M."/>
            <person name="Braasch I."/>
            <person name="Lecointre G."/>
            <person name="Bobe J."/>
            <person name="Postlethwait J.H."/>
            <person name="Berthelot C."/>
            <person name="Roest Crollius H."/>
            <person name="Guiguen Y."/>
        </authorList>
    </citation>
    <scope>NUCLEOTIDE SEQUENCE</scope>
    <source>
        <strain evidence="3">NC1722</strain>
    </source>
</reference>
<feature type="compositionally biased region" description="Pro residues" evidence="2">
    <location>
        <begin position="235"/>
        <end position="268"/>
    </location>
</feature>
<dbReference type="GO" id="GO:0005634">
    <property type="term" value="C:nucleus"/>
    <property type="evidence" value="ECO:0007669"/>
    <property type="project" value="TreeGrafter"/>
</dbReference>
<evidence type="ECO:0008006" key="5">
    <source>
        <dbReference type="Google" id="ProtNLM"/>
    </source>
</evidence>
<gene>
    <name evidence="3" type="ORF">AAFF_G00085880</name>
</gene>
<dbReference type="Pfam" id="PF15242">
    <property type="entry name" value="FAM53"/>
    <property type="match status" value="1"/>
</dbReference>
<evidence type="ECO:0000313" key="3">
    <source>
        <dbReference type="EMBL" id="KAJ8391816.1"/>
    </source>
</evidence>
<dbReference type="Proteomes" id="UP001221898">
    <property type="component" value="Unassembled WGS sequence"/>
</dbReference>
<feature type="compositionally biased region" description="Polar residues" evidence="2">
    <location>
        <begin position="193"/>
        <end position="209"/>
    </location>
</feature>
<dbReference type="PANTHER" id="PTHR28567">
    <property type="entry name" value="PROTEIN FAM53A-LIKE ISOFORM X1"/>
    <property type="match status" value="1"/>
</dbReference>
<keyword evidence="4" id="KW-1185">Reference proteome</keyword>
<protein>
    <recommendedName>
        <fullName evidence="5">Protein FAM53B</fullName>
    </recommendedName>
</protein>
<dbReference type="GO" id="GO:0006606">
    <property type="term" value="P:protein import into nucleus"/>
    <property type="evidence" value="ECO:0007669"/>
    <property type="project" value="TreeGrafter"/>
</dbReference>
<evidence type="ECO:0000256" key="2">
    <source>
        <dbReference type="SAM" id="MobiDB-lite"/>
    </source>
</evidence>
<dbReference type="InterPro" id="IPR029356">
    <property type="entry name" value="FAM53"/>
</dbReference>
<feature type="region of interest" description="Disordered" evidence="2">
    <location>
        <begin position="329"/>
        <end position="428"/>
    </location>
</feature>
<comment type="similarity">
    <text evidence="1">Belongs to the FAM53 family.</text>
</comment>
<accession>A0AAD7RWR3</accession>
<feature type="compositionally biased region" description="Pro residues" evidence="2">
    <location>
        <begin position="115"/>
        <end position="126"/>
    </location>
</feature>
<feature type="compositionally biased region" description="Acidic residues" evidence="2">
    <location>
        <begin position="376"/>
        <end position="404"/>
    </location>
</feature>
<feature type="region of interest" description="Disordered" evidence="2">
    <location>
        <begin position="108"/>
        <end position="157"/>
    </location>
</feature>
<comment type="caution">
    <text evidence="3">The sequence shown here is derived from an EMBL/GenBank/DDBJ whole genome shotgun (WGS) entry which is preliminary data.</text>
</comment>